<proteinExistence type="inferred from homology"/>
<dbReference type="EMBL" id="KN832878">
    <property type="protein sequence ID" value="KIM99457.1"/>
    <property type="molecule type" value="Genomic_DNA"/>
</dbReference>
<dbReference type="HOGENOM" id="CLU_035243_2_0_1"/>
<evidence type="ECO:0000256" key="5">
    <source>
        <dbReference type="ARBA" id="ARBA00023242"/>
    </source>
</evidence>
<gene>
    <name evidence="8" type="ORF">OIDMADRAFT_126114</name>
</gene>
<dbReference type="OrthoDB" id="28335at2759"/>
<evidence type="ECO:0000313" key="8">
    <source>
        <dbReference type="EMBL" id="KIM99457.1"/>
    </source>
</evidence>
<reference evidence="8 9" key="1">
    <citation type="submission" date="2014-04" db="EMBL/GenBank/DDBJ databases">
        <authorList>
            <consortium name="DOE Joint Genome Institute"/>
            <person name="Kuo A."/>
            <person name="Martino E."/>
            <person name="Perotto S."/>
            <person name="Kohler A."/>
            <person name="Nagy L.G."/>
            <person name="Floudas D."/>
            <person name="Copeland A."/>
            <person name="Barry K.W."/>
            <person name="Cichocki N."/>
            <person name="Veneault-Fourrey C."/>
            <person name="LaButti K."/>
            <person name="Lindquist E.A."/>
            <person name="Lipzen A."/>
            <person name="Lundell T."/>
            <person name="Morin E."/>
            <person name="Murat C."/>
            <person name="Sun H."/>
            <person name="Tunlid A."/>
            <person name="Henrissat B."/>
            <person name="Grigoriev I.V."/>
            <person name="Hibbett D.S."/>
            <person name="Martin F."/>
            <person name="Nordberg H.P."/>
            <person name="Cantor M.N."/>
            <person name="Hua S.X."/>
        </authorList>
    </citation>
    <scope>NUCLEOTIDE SEQUENCE [LARGE SCALE GENOMIC DNA]</scope>
    <source>
        <strain evidence="8 9">Zn</strain>
    </source>
</reference>
<dbReference type="PANTHER" id="PTHR13218">
    <property type="entry name" value="TRANSCRIPTION INITIATION FACTOR TFIID SUBUNIT 11-RELATED"/>
    <property type="match status" value="1"/>
</dbReference>
<feature type="domain" description="TAFII28-like protein" evidence="7">
    <location>
        <begin position="123"/>
        <end position="228"/>
    </location>
</feature>
<evidence type="ECO:0000259" key="7">
    <source>
        <dbReference type="Pfam" id="PF04719"/>
    </source>
</evidence>
<evidence type="ECO:0000256" key="1">
    <source>
        <dbReference type="ARBA" id="ARBA00004123"/>
    </source>
</evidence>
<reference evidence="9" key="2">
    <citation type="submission" date="2015-01" db="EMBL/GenBank/DDBJ databases">
        <title>Evolutionary Origins and Diversification of the Mycorrhizal Mutualists.</title>
        <authorList>
            <consortium name="DOE Joint Genome Institute"/>
            <consortium name="Mycorrhizal Genomics Consortium"/>
            <person name="Kohler A."/>
            <person name="Kuo A."/>
            <person name="Nagy L.G."/>
            <person name="Floudas D."/>
            <person name="Copeland A."/>
            <person name="Barry K.W."/>
            <person name="Cichocki N."/>
            <person name="Veneault-Fourrey C."/>
            <person name="LaButti K."/>
            <person name="Lindquist E.A."/>
            <person name="Lipzen A."/>
            <person name="Lundell T."/>
            <person name="Morin E."/>
            <person name="Murat C."/>
            <person name="Riley R."/>
            <person name="Ohm R."/>
            <person name="Sun H."/>
            <person name="Tunlid A."/>
            <person name="Henrissat B."/>
            <person name="Grigoriev I.V."/>
            <person name="Hibbett D.S."/>
            <person name="Martin F."/>
        </authorList>
    </citation>
    <scope>NUCLEOTIDE SEQUENCE [LARGE SCALE GENOMIC DNA]</scope>
    <source>
        <strain evidence="9">Zn</strain>
    </source>
</reference>
<keyword evidence="9" id="KW-1185">Reference proteome</keyword>
<sequence>MLSVTSIASHPLRQTSFPPESSTQDQRFSRSPSVESASLVSGMSGTKRKRGRKSKGKGDDDTSIVGGRTKSVVSGASGRGRRASREATAEEDEEEDGGGETAVAIEARTDEEATKEKQMRAMLYAVFDPEQFDRYEAWRASKLADSVVRRIVNQTLSQSAPQSVILAVRSVAKVFIGEMIEGARRVQTQWLESDDESKTLLPTPPTEGREQVLRGPLLPDHLREAYRRHKLSSENSLAGQLGHWQMQASSGVERFGPRAGGKRLFK</sequence>
<dbReference type="GO" id="GO:0051123">
    <property type="term" value="P:RNA polymerase II preinitiation complex assembly"/>
    <property type="evidence" value="ECO:0007669"/>
    <property type="project" value="InterPro"/>
</dbReference>
<dbReference type="Pfam" id="PF04719">
    <property type="entry name" value="TAFII28"/>
    <property type="match status" value="1"/>
</dbReference>
<dbReference type="InParanoid" id="A0A0C3DBY8"/>
<dbReference type="Proteomes" id="UP000054321">
    <property type="component" value="Unassembled WGS sequence"/>
</dbReference>
<dbReference type="PANTHER" id="PTHR13218:SF8">
    <property type="entry name" value="TRANSCRIPTION INITIATION FACTOR TFIID SUBUNIT 11"/>
    <property type="match status" value="1"/>
</dbReference>
<keyword evidence="3" id="KW-0805">Transcription regulation</keyword>
<evidence type="ECO:0000256" key="2">
    <source>
        <dbReference type="ARBA" id="ARBA00009788"/>
    </source>
</evidence>
<dbReference type="Gene3D" id="1.10.20.10">
    <property type="entry name" value="Histone, subunit A"/>
    <property type="match status" value="1"/>
</dbReference>
<feature type="compositionally biased region" description="Acidic residues" evidence="6">
    <location>
        <begin position="89"/>
        <end position="98"/>
    </location>
</feature>
<protein>
    <recommendedName>
        <fullName evidence="7">TAFII28-like protein domain-containing protein</fullName>
    </recommendedName>
</protein>
<evidence type="ECO:0000256" key="4">
    <source>
        <dbReference type="ARBA" id="ARBA00023163"/>
    </source>
</evidence>
<accession>A0A0C3DBY8</accession>
<dbReference type="CDD" id="cd08048">
    <property type="entry name" value="HFD_TAF11"/>
    <property type="match status" value="1"/>
</dbReference>
<feature type="compositionally biased region" description="Basic residues" evidence="6">
    <location>
        <begin position="46"/>
        <end position="55"/>
    </location>
</feature>
<dbReference type="GO" id="GO:0016251">
    <property type="term" value="F:RNA polymerase II general transcription initiation factor activity"/>
    <property type="evidence" value="ECO:0007669"/>
    <property type="project" value="TreeGrafter"/>
</dbReference>
<dbReference type="InterPro" id="IPR045127">
    <property type="entry name" value="TAF11-like"/>
</dbReference>
<feature type="region of interest" description="Disordered" evidence="6">
    <location>
        <begin position="1"/>
        <end position="102"/>
    </location>
</feature>
<organism evidence="8 9">
    <name type="scientific">Oidiodendron maius (strain Zn)</name>
    <dbReference type="NCBI Taxonomy" id="913774"/>
    <lineage>
        <taxon>Eukaryota</taxon>
        <taxon>Fungi</taxon>
        <taxon>Dikarya</taxon>
        <taxon>Ascomycota</taxon>
        <taxon>Pezizomycotina</taxon>
        <taxon>Leotiomycetes</taxon>
        <taxon>Leotiomycetes incertae sedis</taxon>
        <taxon>Myxotrichaceae</taxon>
        <taxon>Oidiodendron</taxon>
    </lineage>
</organism>
<dbReference type="STRING" id="913774.A0A0C3DBY8"/>
<dbReference type="GO" id="GO:0005669">
    <property type="term" value="C:transcription factor TFIID complex"/>
    <property type="evidence" value="ECO:0007669"/>
    <property type="project" value="InterPro"/>
</dbReference>
<keyword evidence="4" id="KW-0804">Transcription</keyword>
<name>A0A0C3DBY8_OIDMZ</name>
<comment type="similarity">
    <text evidence="2">Belongs to the TAF11 family.</text>
</comment>
<dbReference type="GO" id="GO:0046982">
    <property type="term" value="F:protein heterodimerization activity"/>
    <property type="evidence" value="ECO:0007669"/>
    <property type="project" value="InterPro"/>
</dbReference>
<evidence type="ECO:0000313" key="9">
    <source>
        <dbReference type="Proteomes" id="UP000054321"/>
    </source>
</evidence>
<feature type="compositionally biased region" description="Polar residues" evidence="6">
    <location>
        <begin position="1"/>
        <end position="43"/>
    </location>
</feature>
<dbReference type="InterPro" id="IPR006809">
    <property type="entry name" value="TAFII28_dom"/>
</dbReference>
<evidence type="ECO:0000256" key="6">
    <source>
        <dbReference type="SAM" id="MobiDB-lite"/>
    </source>
</evidence>
<comment type="subcellular location">
    <subcellularLocation>
        <location evidence="1">Nucleus</location>
    </subcellularLocation>
</comment>
<keyword evidence="5" id="KW-0539">Nucleus</keyword>
<dbReference type="SUPFAM" id="SSF47113">
    <property type="entry name" value="Histone-fold"/>
    <property type="match status" value="1"/>
</dbReference>
<evidence type="ECO:0000256" key="3">
    <source>
        <dbReference type="ARBA" id="ARBA00023015"/>
    </source>
</evidence>
<dbReference type="InterPro" id="IPR009072">
    <property type="entry name" value="Histone-fold"/>
</dbReference>
<dbReference type="AlphaFoldDB" id="A0A0C3DBY8"/>